<feature type="signal peptide" evidence="1">
    <location>
        <begin position="1"/>
        <end position="21"/>
    </location>
</feature>
<name>A0ABZ0NV28_CERBT</name>
<dbReference type="Proteomes" id="UP001302367">
    <property type="component" value="Chromosome 5"/>
</dbReference>
<dbReference type="GeneID" id="35431250"/>
<evidence type="ECO:0000313" key="3">
    <source>
        <dbReference type="Proteomes" id="UP001302367"/>
    </source>
</evidence>
<evidence type="ECO:0000256" key="1">
    <source>
        <dbReference type="SAM" id="SignalP"/>
    </source>
</evidence>
<sequence length="102" mass="10757">MQFNAVIALAIATFSATPALAEQVQCWYDLDCQNGLYCGPGNICADAVQGNANRQQGLCVFDQECTVEDPKVVDFCWDGSCTDPASANAVAAGVPLTPPQQN</sequence>
<gene>
    <name evidence="2" type="ORF">RHO25_008034</name>
</gene>
<keyword evidence="3" id="KW-1185">Reference proteome</keyword>
<evidence type="ECO:0000313" key="2">
    <source>
        <dbReference type="EMBL" id="WPB03395.1"/>
    </source>
</evidence>
<dbReference type="EMBL" id="CP134188">
    <property type="protein sequence ID" value="WPB03395.1"/>
    <property type="molecule type" value="Genomic_DNA"/>
</dbReference>
<dbReference type="RefSeq" id="XP_023449656.2">
    <property type="nucleotide sequence ID" value="XM_023600187.2"/>
</dbReference>
<feature type="chain" id="PRO_5046999420" description="Extracellular membrane protein CFEM domain-containing protein" evidence="1">
    <location>
        <begin position="22"/>
        <end position="102"/>
    </location>
</feature>
<proteinExistence type="predicted"/>
<accession>A0ABZ0NV28</accession>
<keyword evidence="1" id="KW-0732">Signal</keyword>
<protein>
    <recommendedName>
        <fullName evidence="4">Extracellular membrane protein CFEM domain-containing protein</fullName>
    </recommendedName>
</protein>
<evidence type="ECO:0008006" key="4">
    <source>
        <dbReference type="Google" id="ProtNLM"/>
    </source>
</evidence>
<organism evidence="2 3">
    <name type="scientific">Cercospora beticola</name>
    <name type="common">Sugarbeet leaf spot fungus</name>
    <dbReference type="NCBI Taxonomy" id="122368"/>
    <lineage>
        <taxon>Eukaryota</taxon>
        <taxon>Fungi</taxon>
        <taxon>Dikarya</taxon>
        <taxon>Ascomycota</taxon>
        <taxon>Pezizomycotina</taxon>
        <taxon>Dothideomycetes</taxon>
        <taxon>Dothideomycetidae</taxon>
        <taxon>Mycosphaerellales</taxon>
        <taxon>Mycosphaerellaceae</taxon>
        <taxon>Cercospora</taxon>
    </lineage>
</organism>
<reference evidence="2 3" key="1">
    <citation type="submission" date="2023-09" db="EMBL/GenBank/DDBJ databases">
        <title>Complete-Gapless Cercospora beticola genome.</title>
        <authorList>
            <person name="Wyatt N.A."/>
            <person name="Spanner R.E."/>
            <person name="Bolton M.D."/>
        </authorList>
    </citation>
    <scope>NUCLEOTIDE SEQUENCE [LARGE SCALE GENOMIC DNA]</scope>
    <source>
        <strain evidence="2">Cb09-40</strain>
    </source>
</reference>